<evidence type="ECO:0000256" key="2">
    <source>
        <dbReference type="SAM" id="Phobius"/>
    </source>
</evidence>
<dbReference type="PROSITE" id="PS50885">
    <property type="entry name" value="HAMP"/>
    <property type="match status" value="1"/>
</dbReference>
<dbReference type="Proteomes" id="UP000280307">
    <property type="component" value="Unassembled WGS sequence"/>
</dbReference>
<keyword evidence="2" id="KW-1133">Transmembrane helix</keyword>
<sequence>MRMGTIRNRLLVAFVLLVLLPAALIGASSVYFGLRNAQRQVINQLQSVATLKEEQIEDWLASLRVHLAAVIYPYQIVTLVEPLLAEERTTLAYTEAAAALRLQFDQMIATTGLFEEVWLLDTRGYTLLATNRAREGQVHVTQEYFWRGLEGTYTQSMASTTAQGVTSPVVVAHPVRNADQQVVAVVVGRASAQKLNAIMLQSAGLGETGETYLVGPSTLLLTPSRFADRNTPILRIQTPILDDVIRNHTGHSGLYKNYYGDPVIGIYRWLGALQIVLIAEQAQAEAFQATYAVLWVNTVVALFTVLVALVVALFMARSIAKPLANLANTATQIAAGNLELHAPIERNDEVGALAMAFNRMTARLHKLILDRESHISDLEEAEAKLARDVAEQQALSRLSNHLQRCQSLEEAYHTSVTLLRDIFPACAGALYRQWSAAGAPQLIGAWGDAQSLQFQTAHSECLKLINQAHASHNHALPAAKQGAFTLNGSHYETLCVPLHVSGESLGFLQIQKDPDALQDLASLISRVADLLALALSNLQLRENLREQAIRDPLTGLFNRRYANEVLGPKLEVAQHTQATVVVLLFDIDYFKRINDTLGHDAGDATLRAVGRMLNSQFAHGAIVCRFGGEEVLLIMDNLSRDAALQRAEQLRQALSQLVIEHNGTQLPHITVSMGVALYPEHGTSHDELVNAADQALYRAKSAGRNQVFLAECV</sequence>
<dbReference type="GO" id="GO:0043709">
    <property type="term" value="P:cell adhesion involved in single-species biofilm formation"/>
    <property type="evidence" value="ECO:0007669"/>
    <property type="project" value="TreeGrafter"/>
</dbReference>
<dbReference type="CDD" id="cd01949">
    <property type="entry name" value="GGDEF"/>
    <property type="match status" value="1"/>
</dbReference>
<dbReference type="SUPFAM" id="SSF55073">
    <property type="entry name" value="Nucleotide cyclase"/>
    <property type="match status" value="1"/>
</dbReference>
<dbReference type="Gene3D" id="3.30.450.20">
    <property type="entry name" value="PAS domain"/>
    <property type="match status" value="1"/>
</dbReference>
<dbReference type="InterPro" id="IPR043128">
    <property type="entry name" value="Rev_trsase/Diguanyl_cyclase"/>
</dbReference>
<dbReference type="Pfam" id="PF00990">
    <property type="entry name" value="GGDEF"/>
    <property type="match status" value="1"/>
</dbReference>
<dbReference type="GO" id="GO:0052621">
    <property type="term" value="F:diguanylate cyclase activity"/>
    <property type="evidence" value="ECO:0007669"/>
    <property type="project" value="TreeGrafter"/>
</dbReference>
<dbReference type="AlphaFoldDB" id="A0A426TXB1"/>
<dbReference type="SUPFAM" id="SSF158472">
    <property type="entry name" value="HAMP domain-like"/>
    <property type="match status" value="1"/>
</dbReference>
<dbReference type="SMART" id="SM00304">
    <property type="entry name" value="HAMP"/>
    <property type="match status" value="1"/>
</dbReference>
<feature type="domain" description="GGDEF" evidence="4">
    <location>
        <begin position="578"/>
        <end position="712"/>
    </location>
</feature>
<accession>A0A426TXB1</accession>
<evidence type="ECO:0000313" key="6">
    <source>
        <dbReference type="Proteomes" id="UP000280307"/>
    </source>
</evidence>
<dbReference type="SUPFAM" id="SSF55781">
    <property type="entry name" value="GAF domain-like"/>
    <property type="match status" value="1"/>
</dbReference>
<name>A0A426TXB1_9CHLR</name>
<protein>
    <submittedName>
        <fullName evidence="5">Diguanylate cyclase</fullName>
    </submittedName>
</protein>
<dbReference type="GO" id="GO:0005886">
    <property type="term" value="C:plasma membrane"/>
    <property type="evidence" value="ECO:0007669"/>
    <property type="project" value="TreeGrafter"/>
</dbReference>
<evidence type="ECO:0000313" key="5">
    <source>
        <dbReference type="EMBL" id="RRR70322.1"/>
    </source>
</evidence>
<dbReference type="Gene3D" id="3.30.70.270">
    <property type="match status" value="1"/>
</dbReference>
<evidence type="ECO:0000259" key="4">
    <source>
        <dbReference type="PROSITE" id="PS50887"/>
    </source>
</evidence>
<dbReference type="Gene3D" id="6.10.340.10">
    <property type="match status" value="1"/>
</dbReference>
<gene>
    <name evidence="5" type="ORF">EI684_13525</name>
</gene>
<dbReference type="SMART" id="SM00267">
    <property type="entry name" value="GGDEF"/>
    <property type="match status" value="1"/>
</dbReference>
<keyword evidence="1" id="KW-0175">Coiled coil</keyword>
<evidence type="ECO:0000259" key="3">
    <source>
        <dbReference type="PROSITE" id="PS50885"/>
    </source>
</evidence>
<feature type="coiled-coil region" evidence="1">
    <location>
        <begin position="364"/>
        <end position="398"/>
    </location>
</feature>
<dbReference type="EMBL" id="RSAS01000533">
    <property type="protein sequence ID" value="RRR70322.1"/>
    <property type="molecule type" value="Genomic_DNA"/>
</dbReference>
<dbReference type="PANTHER" id="PTHR45138">
    <property type="entry name" value="REGULATORY COMPONENTS OF SENSORY TRANSDUCTION SYSTEM"/>
    <property type="match status" value="1"/>
</dbReference>
<dbReference type="GO" id="GO:0007165">
    <property type="term" value="P:signal transduction"/>
    <property type="evidence" value="ECO:0007669"/>
    <property type="project" value="InterPro"/>
</dbReference>
<dbReference type="InterPro" id="IPR029787">
    <property type="entry name" value="Nucleotide_cyclase"/>
</dbReference>
<dbReference type="CDD" id="cd06225">
    <property type="entry name" value="HAMP"/>
    <property type="match status" value="1"/>
</dbReference>
<dbReference type="Gene3D" id="3.30.450.40">
    <property type="match status" value="1"/>
</dbReference>
<comment type="caution">
    <text evidence="5">The sequence shown here is derived from an EMBL/GenBank/DDBJ whole genome shotgun (WGS) entry which is preliminary data.</text>
</comment>
<proteinExistence type="predicted"/>
<evidence type="ECO:0000256" key="1">
    <source>
        <dbReference type="SAM" id="Coils"/>
    </source>
</evidence>
<dbReference type="FunFam" id="3.30.70.270:FF:000001">
    <property type="entry name" value="Diguanylate cyclase domain protein"/>
    <property type="match status" value="1"/>
</dbReference>
<keyword evidence="2" id="KW-0812">Transmembrane</keyword>
<organism evidence="5 6">
    <name type="scientific">Candidatus Viridilinea halotolerans</name>
    <dbReference type="NCBI Taxonomy" id="2491704"/>
    <lineage>
        <taxon>Bacteria</taxon>
        <taxon>Bacillati</taxon>
        <taxon>Chloroflexota</taxon>
        <taxon>Chloroflexia</taxon>
        <taxon>Chloroflexales</taxon>
        <taxon>Chloroflexineae</taxon>
        <taxon>Oscillochloridaceae</taxon>
        <taxon>Candidatus Viridilinea</taxon>
    </lineage>
</organism>
<dbReference type="InterPro" id="IPR003660">
    <property type="entry name" value="HAMP_dom"/>
</dbReference>
<dbReference type="NCBIfam" id="TIGR00254">
    <property type="entry name" value="GGDEF"/>
    <property type="match status" value="1"/>
</dbReference>
<dbReference type="PANTHER" id="PTHR45138:SF9">
    <property type="entry name" value="DIGUANYLATE CYCLASE DGCM-RELATED"/>
    <property type="match status" value="1"/>
</dbReference>
<feature type="domain" description="HAMP" evidence="3">
    <location>
        <begin position="317"/>
        <end position="369"/>
    </location>
</feature>
<reference evidence="5 6" key="1">
    <citation type="submission" date="2018-12" db="EMBL/GenBank/DDBJ databases">
        <title>Genome Sequence of Candidatus Viridilinea halotolerans isolated from saline sulfide-rich spring.</title>
        <authorList>
            <person name="Grouzdev D.S."/>
            <person name="Burganskaya E.I."/>
            <person name="Krutkina M.S."/>
            <person name="Sukhacheva M.V."/>
            <person name="Gorlenko V.M."/>
        </authorList>
    </citation>
    <scope>NUCLEOTIDE SEQUENCE [LARGE SCALE GENOMIC DNA]</scope>
    <source>
        <strain evidence="5">Chok-6</strain>
    </source>
</reference>
<dbReference type="InterPro" id="IPR000160">
    <property type="entry name" value="GGDEF_dom"/>
</dbReference>
<dbReference type="InterPro" id="IPR050469">
    <property type="entry name" value="Diguanylate_Cyclase"/>
</dbReference>
<dbReference type="Pfam" id="PF00672">
    <property type="entry name" value="HAMP"/>
    <property type="match status" value="1"/>
</dbReference>
<keyword evidence="2" id="KW-0472">Membrane</keyword>
<dbReference type="GO" id="GO:1902201">
    <property type="term" value="P:negative regulation of bacterial-type flagellum-dependent cell motility"/>
    <property type="evidence" value="ECO:0007669"/>
    <property type="project" value="TreeGrafter"/>
</dbReference>
<dbReference type="PROSITE" id="PS50887">
    <property type="entry name" value="GGDEF"/>
    <property type="match status" value="1"/>
</dbReference>
<dbReference type="InterPro" id="IPR029016">
    <property type="entry name" value="GAF-like_dom_sf"/>
</dbReference>
<feature type="transmembrane region" description="Helical" evidence="2">
    <location>
        <begin position="292"/>
        <end position="316"/>
    </location>
</feature>